<evidence type="ECO:0000259" key="4">
    <source>
        <dbReference type="Pfam" id="PF00296"/>
    </source>
</evidence>
<dbReference type="GO" id="GO:0004497">
    <property type="term" value="F:monooxygenase activity"/>
    <property type="evidence" value="ECO:0007669"/>
    <property type="project" value="UniProtKB-KW"/>
</dbReference>
<dbReference type="PANTHER" id="PTHR30137:SF16">
    <property type="entry name" value="BLL0895 PROTEIN"/>
    <property type="match status" value="1"/>
</dbReference>
<dbReference type="GO" id="GO:0005829">
    <property type="term" value="C:cytosol"/>
    <property type="evidence" value="ECO:0007669"/>
    <property type="project" value="TreeGrafter"/>
</dbReference>
<evidence type="ECO:0000256" key="2">
    <source>
        <dbReference type="ARBA" id="ARBA00023002"/>
    </source>
</evidence>
<name>A0A6J7P5Q5_9ZZZZ</name>
<dbReference type="GO" id="GO:0016705">
    <property type="term" value="F:oxidoreductase activity, acting on paired donors, with incorporation or reduction of molecular oxygen"/>
    <property type="evidence" value="ECO:0007669"/>
    <property type="project" value="InterPro"/>
</dbReference>
<keyword evidence="2" id="KW-0560">Oxidoreductase</keyword>
<sequence length="276" mass="30723">MFDHLSEGRFILGISPGALPSDAEILGILGEDRNKIFVEAIDVIVEIWKRDPPYDILLEDNRFQVTTAKTLDLEMGIGIAQQPLQRPRPEIVGTVVEPFSKGVIAMGARDFHPLSANFLLPAWLPSHWQNYVVGKESVGQEALATDWRVARTIFVGEDAKQATNYVKINPSSPYRFYYTQMLKKMTKLGRLKLFKSNSDQPDSEITVDYLLDRLVICGDPGQVAGEIIALRDEVGDFGELVYAGMDWVDEKLGVHSMELMANEVMPAVNKVIGGKG</sequence>
<dbReference type="EMBL" id="CAFBPA010000051">
    <property type="protein sequence ID" value="CAB5000647.1"/>
    <property type="molecule type" value="Genomic_DNA"/>
</dbReference>
<dbReference type="InterPro" id="IPR036661">
    <property type="entry name" value="Luciferase-like_sf"/>
</dbReference>
<reference evidence="5" key="1">
    <citation type="submission" date="2020-05" db="EMBL/GenBank/DDBJ databases">
        <authorList>
            <person name="Chiriac C."/>
            <person name="Salcher M."/>
            <person name="Ghai R."/>
            <person name="Kavagutti S V."/>
        </authorList>
    </citation>
    <scope>NUCLEOTIDE SEQUENCE</scope>
</reference>
<dbReference type="AlphaFoldDB" id="A0A6J7P5Q5"/>
<keyword evidence="3" id="KW-0503">Monooxygenase</keyword>
<evidence type="ECO:0000313" key="5">
    <source>
        <dbReference type="EMBL" id="CAB5000647.1"/>
    </source>
</evidence>
<evidence type="ECO:0000256" key="1">
    <source>
        <dbReference type="ARBA" id="ARBA00022630"/>
    </source>
</evidence>
<feature type="domain" description="Luciferase-like" evidence="4">
    <location>
        <begin position="2"/>
        <end position="232"/>
    </location>
</feature>
<dbReference type="InterPro" id="IPR011251">
    <property type="entry name" value="Luciferase-like_dom"/>
</dbReference>
<dbReference type="InterPro" id="IPR050766">
    <property type="entry name" value="Bact_Lucif_Oxidored"/>
</dbReference>
<evidence type="ECO:0000256" key="3">
    <source>
        <dbReference type="ARBA" id="ARBA00023033"/>
    </source>
</evidence>
<keyword evidence="1" id="KW-0285">Flavoprotein</keyword>
<dbReference type="SUPFAM" id="SSF51679">
    <property type="entry name" value="Bacterial luciferase-like"/>
    <property type="match status" value="1"/>
</dbReference>
<organism evidence="5">
    <name type="scientific">freshwater metagenome</name>
    <dbReference type="NCBI Taxonomy" id="449393"/>
    <lineage>
        <taxon>unclassified sequences</taxon>
        <taxon>metagenomes</taxon>
        <taxon>ecological metagenomes</taxon>
    </lineage>
</organism>
<proteinExistence type="predicted"/>
<dbReference type="Pfam" id="PF00296">
    <property type="entry name" value="Bac_luciferase"/>
    <property type="match status" value="1"/>
</dbReference>
<protein>
    <submittedName>
        <fullName evidence="5">Unannotated protein</fullName>
    </submittedName>
</protein>
<dbReference type="PANTHER" id="PTHR30137">
    <property type="entry name" value="LUCIFERASE-LIKE MONOOXYGENASE"/>
    <property type="match status" value="1"/>
</dbReference>
<gene>
    <name evidence="5" type="ORF">UFOPK4043_00473</name>
</gene>
<accession>A0A6J7P5Q5</accession>
<dbReference type="Gene3D" id="3.20.20.30">
    <property type="entry name" value="Luciferase-like domain"/>
    <property type="match status" value="1"/>
</dbReference>